<dbReference type="RefSeq" id="WP_204792753.1">
    <property type="nucleotide sequence ID" value="NZ_JACSNQ010000003.1"/>
</dbReference>
<organism evidence="3 4">
    <name type="scientific">Olsenella profusa</name>
    <dbReference type="NCBI Taxonomy" id="138595"/>
    <lineage>
        <taxon>Bacteria</taxon>
        <taxon>Bacillati</taxon>
        <taxon>Actinomycetota</taxon>
        <taxon>Coriobacteriia</taxon>
        <taxon>Coriobacteriales</taxon>
        <taxon>Atopobiaceae</taxon>
        <taxon>Olsenella</taxon>
    </lineage>
</organism>
<evidence type="ECO:0000313" key="3">
    <source>
        <dbReference type="EMBL" id="MBM6774386.1"/>
    </source>
</evidence>
<keyword evidence="2" id="KW-0472">Membrane</keyword>
<dbReference type="Proteomes" id="UP000712527">
    <property type="component" value="Unassembled WGS sequence"/>
</dbReference>
<feature type="compositionally biased region" description="Basic residues" evidence="1">
    <location>
        <begin position="1"/>
        <end position="12"/>
    </location>
</feature>
<name>A0ABS2F079_9ACTN</name>
<feature type="region of interest" description="Disordered" evidence="1">
    <location>
        <begin position="1"/>
        <end position="20"/>
    </location>
</feature>
<reference evidence="3 4" key="1">
    <citation type="journal article" date="2021" name="Sci. Rep.">
        <title>The distribution of antibiotic resistance genes in chicken gut microbiota commensals.</title>
        <authorList>
            <person name="Juricova H."/>
            <person name="Matiasovicova J."/>
            <person name="Kubasova T."/>
            <person name="Cejkova D."/>
            <person name="Rychlik I."/>
        </authorList>
    </citation>
    <scope>NUCLEOTIDE SEQUENCE [LARGE SCALE GENOMIC DNA]</scope>
    <source>
        <strain evidence="3 4">An794</strain>
    </source>
</reference>
<dbReference type="EMBL" id="JACSNQ010000003">
    <property type="protein sequence ID" value="MBM6774386.1"/>
    <property type="molecule type" value="Genomic_DNA"/>
</dbReference>
<feature type="transmembrane region" description="Helical" evidence="2">
    <location>
        <begin position="61"/>
        <end position="79"/>
    </location>
</feature>
<keyword evidence="2" id="KW-1133">Transmembrane helix</keyword>
<feature type="transmembrane region" description="Helical" evidence="2">
    <location>
        <begin position="85"/>
        <end position="101"/>
    </location>
</feature>
<keyword evidence="2" id="KW-0812">Transmembrane</keyword>
<sequence>MAKKTAARRKAANKAAKAKTDASAKFSDEKYQDVRFSATFDYDEMCFVRAAEQLGPRAKTAMTAANFGSLILLVLVALFAGDQTVLLIILFFVAVALIYGARNWQGLQQRYARGTMLAPDPEAARTHVAVCEDAIHVENAKGPVLDCSYSDLRFVHSTAESLVAVFTGRRYVFVPRSALSESRFHELVKFLRGKLR</sequence>
<gene>
    <name evidence="3" type="ORF">H9X80_02305</name>
</gene>
<comment type="caution">
    <text evidence="3">The sequence shown here is derived from an EMBL/GenBank/DDBJ whole genome shotgun (WGS) entry which is preliminary data.</text>
</comment>
<accession>A0ABS2F079</accession>
<evidence type="ECO:0000256" key="2">
    <source>
        <dbReference type="SAM" id="Phobius"/>
    </source>
</evidence>
<evidence type="ECO:0000313" key="4">
    <source>
        <dbReference type="Proteomes" id="UP000712527"/>
    </source>
</evidence>
<proteinExistence type="predicted"/>
<evidence type="ECO:0000256" key="1">
    <source>
        <dbReference type="SAM" id="MobiDB-lite"/>
    </source>
</evidence>
<protein>
    <recommendedName>
        <fullName evidence="5">YcxB-like protein domain-containing protein</fullName>
    </recommendedName>
</protein>
<keyword evidence="4" id="KW-1185">Reference proteome</keyword>
<evidence type="ECO:0008006" key="5">
    <source>
        <dbReference type="Google" id="ProtNLM"/>
    </source>
</evidence>